<proteinExistence type="predicted"/>
<organism evidence="1 2">
    <name type="scientific">Cucumis melo var. makuwa</name>
    <name type="common">Oriental melon</name>
    <dbReference type="NCBI Taxonomy" id="1194695"/>
    <lineage>
        <taxon>Eukaryota</taxon>
        <taxon>Viridiplantae</taxon>
        <taxon>Streptophyta</taxon>
        <taxon>Embryophyta</taxon>
        <taxon>Tracheophyta</taxon>
        <taxon>Spermatophyta</taxon>
        <taxon>Magnoliopsida</taxon>
        <taxon>eudicotyledons</taxon>
        <taxon>Gunneridae</taxon>
        <taxon>Pentapetalae</taxon>
        <taxon>rosids</taxon>
        <taxon>fabids</taxon>
        <taxon>Cucurbitales</taxon>
        <taxon>Cucurbitaceae</taxon>
        <taxon>Benincaseae</taxon>
        <taxon>Cucumis</taxon>
    </lineage>
</organism>
<comment type="caution">
    <text evidence="1">The sequence shown here is derived from an EMBL/GenBank/DDBJ whole genome shotgun (WGS) entry which is preliminary data.</text>
</comment>
<gene>
    <name evidence="1" type="ORF">E5676_scaffold2133G00030</name>
</gene>
<protein>
    <submittedName>
        <fullName evidence="1">Phosphatidylserine decarboxylase proenzyme 2</fullName>
    </submittedName>
</protein>
<dbReference type="AlphaFoldDB" id="A0A5D3DTC5"/>
<dbReference type="Proteomes" id="UP000321947">
    <property type="component" value="Unassembled WGS sequence"/>
</dbReference>
<evidence type="ECO:0000313" key="2">
    <source>
        <dbReference type="Proteomes" id="UP000321947"/>
    </source>
</evidence>
<sequence length="175" mass="20076">MNKGVKELLHNISEKQGKQMDSMESAKDIPHFIESFKDQINMIKLVLLFALMAFKPFDDNLRGGSFQFKEKGGSGTCTRGGKWKKWKPPWWGPRLHGKRDIRICEVYYHGSKANRGESVKFITMPQKRIEEKLETIDQEISGIQAELHELPTIKEDISSLAKSTEKQGVQAEKQQ</sequence>
<accession>A0A5D3DTC5</accession>
<dbReference type="EMBL" id="SSTD01003301">
    <property type="protein sequence ID" value="TYK26863.1"/>
    <property type="molecule type" value="Genomic_DNA"/>
</dbReference>
<reference evidence="1 2" key="1">
    <citation type="submission" date="2019-08" db="EMBL/GenBank/DDBJ databases">
        <title>Draft genome sequences of two oriental melons (Cucumis melo L. var makuwa).</title>
        <authorList>
            <person name="Kwon S.-Y."/>
        </authorList>
    </citation>
    <scope>NUCLEOTIDE SEQUENCE [LARGE SCALE GENOMIC DNA]</scope>
    <source>
        <strain evidence="2">cv. Chang Bougi</strain>
        <tissue evidence="1">Leaf</tissue>
    </source>
</reference>
<evidence type="ECO:0000313" key="1">
    <source>
        <dbReference type="EMBL" id="TYK26863.1"/>
    </source>
</evidence>
<name>A0A5D3DTC5_CUCMM</name>